<feature type="transmembrane region" description="Helical" evidence="6">
    <location>
        <begin position="86"/>
        <end position="109"/>
    </location>
</feature>
<dbReference type="AlphaFoldDB" id="A0A0K0G5V6"/>
<feature type="transmembrane region" description="Helical" evidence="6">
    <location>
        <begin position="174"/>
        <end position="197"/>
    </location>
</feature>
<comment type="subcellular location">
    <subcellularLocation>
        <location evidence="1">Membrane</location>
        <topology evidence="1">Multi-pass membrane protein</topology>
    </subcellularLocation>
</comment>
<reference evidence="7" key="1">
    <citation type="submission" date="2014-07" db="EMBL/GenBank/DDBJ databases">
        <authorList>
            <person name="Martin A.A"/>
            <person name="De Silva N."/>
        </authorList>
    </citation>
    <scope>NUCLEOTIDE SEQUENCE</scope>
</reference>
<evidence type="ECO:0000313" key="7">
    <source>
        <dbReference type="Proteomes" id="UP000035680"/>
    </source>
</evidence>
<proteinExistence type="inferred from homology"/>
<reference evidence="8" key="2">
    <citation type="submission" date="2015-08" db="UniProtKB">
        <authorList>
            <consortium name="WormBaseParasite"/>
        </authorList>
    </citation>
    <scope>IDENTIFICATION</scope>
</reference>
<dbReference type="Pfam" id="PF02118">
    <property type="entry name" value="Srg"/>
    <property type="match status" value="1"/>
</dbReference>
<dbReference type="GO" id="GO:0004888">
    <property type="term" value="F:transmembrane signaling receptor activity"/>
    <property type="evidence" value="ECO:0007669"/>
    <property type="project" value="InterPro"/>
</dbReference>
<dbReference type="WBParaSite" id="SVE_2013200.1">
    <property type="protein sequence ID" value="SVE_2013200.1"/>
    <property type="gene ID" value="SVE_2013200"/>
</dbReference>
<comment type="similarity">
    <text evidence="2 6">Belongs to the nematode receptor-like protein srg family.</text>
</comment>
<evidence type="ECO:0000256" key="1">
    <source>
        <dbReference type="ARBA" id="ARBA00004141"/>
    </source>
</evidence>
<feature type="transmembrane region" description="Helical" evidence="6">
    <location>
        <begin position="43"/>
        <end position="66"/>
    </location>
</feature>
<sequence>MVDINLIVDIIQLIYKIPSIILMMVSICAIIKEIKNRNGFFNTQFYTIIACKLINDIIFVVTILIFYKLPKWGFYNNFLENNDWTATIFCILAGQQITFMFLITLLISINRFIAVEYPLSYKPYFSKSRMIIILLFFIILSTMIGLGNIFFNETFKKSDFFGYLTPSLKSKSLIYYQIFCQIFLCGSISIATCTFNIKAILTLKKLKKIGNKYKKQLYYIIYSIFIFITLFNVEVFFVCKFMAVKFGIRSFARIIYFLQVVAFDLTSVGDFYFLIYSCSELRRVLKKFLGCSKKFNNIVNIKISYQRPSLGFPIIHLDYRSIAIKQTFNHKVCIIFFAKKLDIHHVAPWPFEISTKLILL</sequence>
<dbReference type="PANTHER" id="PTHR31552:SF8">
    <property type="entry name" value="SERPENTINE RECEPTOR CLASS GAMMA"/>
    <property type="match status" value="1"/>
</dbReference>
<dbReference type="Proteomes" id="UP000035680">
    <property type="component" value="Unassembled WGS sequence"/>
</dbReference>
<evidence type="ECO:0000256" key="6">
    <source>
        <dbReference type="RuleBase" id="RU280813"/>
    </source>
</evidence>
<dbReference type="GO" id="GO:0016020">
    <property type="term" value="C:membrane"/>
    <property type="evidence" value="ECO:0007669"/>
    <property type="project" value="UniProtKB-SubCell"/>
</dbReference>
<organism evidence="7 8">
    <name type="scientific">Strongyloides venezuelensis</name>
    <name type="common">Threadworm</name>
    <dbReference type="NCBI Taxonomy" id="75913"/>
    <lineage>
        <taxon>Eukaryota</taxon>
        <taxon>Metazoa</taxon>
        <taxon>Ecdysozoa</taxon>
        <taxon>Nematoda</taxon>
        <taxon>Chromadorea</taxon>
        <taxon>Rhabditida</taxon>
        <taxon>Tylenchina</taxon>
        <taxon>Panagrolaimomorpha</taxon>
        <taxon>Strongyloidoidea</taxon>
        <taxon>Strongyloididae</taxon>
        <taxon>Strongyloides</taxon>
    </lineage>
</organism>
<accession>A0A0K0G5V6</accession>
<feature type="transmembrane region" description="Helical" evidence="6">
    <location>
        <begin position="6"/>
        <end position="31"/>
    </location>
</feature>
<keyword evidence="5 6" id="KW-0472">Membrane</keyword>
<evidence type="ECO:0000256" key="4">
    <source>
        <dbReference type="ARBA" id="ARBA00022989"/>
    </source>
</evidence>
<dbReference type="Gene3D" id="1.20.1070.10">
    <property type="entry name" value="Rhodopsin 7-helix transmembrane proteins"/>
    <property type="match status" value="1"/>
</dbReference>
<dbReference type="GO" id="GO:0007606">
    <property type="term" value="P:sensory perception of chemical stimulus"/>
    <property type="evidence" value="ECO:0007669"/>
    <property type="project" value="UniProtKB-UniRule"/>
</dbReference>
<feature type="transmembrane region" description="Helical" evidence="6">
    <location>
        <begin position="255"/>
        <end position="276"/>
    </location>
</feature>
<dbReference type="SUPFAM" id="SSF81321">
    <property type="entry name" value="Family A G protein-coupled receptor-like"/>
    <property type="match status" value="1"/>
</dbReference>
<evidence type="ECO:0000256" key="5">
    <source>
        <dbReference type="ARBA" id="ARBA00023136"/>
    </source>
</evidence>
<keyword evidence="3 6" id="KW-0812">Transmembrane</keyword>
<dbReference type="InterPro" id="IPR000609">
    <property type="entry name" value="7TM_GPCR_serpentine_rcpt_Srg"/>
</dbReference>
<feature type="transmembrane region" description="Helical" evidence="6">
    <location>
        <begin position="217"/>
        <end position="243"/>
    </location>
</feature>
<keyword evidence="4 6" id="KW-1133">Transmembrane helix</keyword>
<protein>
    <recommendedName>
        <fullName evidence="6">Serpentine receptor class gamma</fullName>
    </recommendedName>
</protein>
<dbReference type="PANTHER" id="PTHR31552">
    <property type="entry name" value="SERPENTINE RECEPTOR CLASS GAMMA"/>
    <property type="match status" value="1"/>
</dbReference>
<keyword evidence="7" id="KW-1185">Reference proteome</keyword>
<evidence type="ECO:0000256" key="2">
    <source>
        <dbReference type="ARBA" id="ARBA00005692"/>
    </source>
</evidence>
<evidence type="ECO:0000313" key="8">
    <source>
        <dbReference type="WBParaSite" id="SVE_2013200.1"/>
    </source>
</evidence>
<name>A0A0K0G5V6_STRVS</name>
<feature type="transmembrane region" description="Helical" evidence="6">
    <location>
        <begin position="130"/>
        <end position="151"/>
    </location>
</feature>
<evidence type="ECO:0000256" key="3">
    <source>
        <dbReference type="ARBA" id="ARBA00022692"/>
    </source>
</evidence>